<gene>
    <name evidence="2" type="ORF">UFOPK1908_00675</name>
    <name evidence="3" type="ORF">UFOPK2282_01057</name>
    <name evidence="4" type="ORF">UFOPK3576_00316</name>
</gene>
<proteinExistence type="predicted"/>
<dbReference type="Pfam" id="PF13577">
    <property type="entry name" value="SnoaL_4"/>
    <property type="match status" value="1"/>
</dbReference>
<dbReference type="EMBL" id="CAEZWR010000125">
    <property type="protein sequence ID" value="CAB4670589.1"/>
    <property type="molecule type" value="Genomic_DNA"/>
</dbReference>
<dbReference type="InterPro" id="IPR032710">
    <property type="entry name" value="NTF2-like_dom_sf"/>
</dbReference>
<sequence length="149" mass="17626">MTELDPLVRLLAIEDLRVLRAQYWRFVDTKAWDEFGELFTPTCYFTNHESDYTFAGKDQMRDQIRGILGEVFTFHAGHQSEITILDASHARGIWAISDYLVFPEHVEYPADPLIKTVRSVGYYFDTYEKVDDRWLFAGIDFHRMRTDKF</sequence>
<dbReference type="AlphaFoldDB" id="A0A6J6I591"/>
<dbReference type="InterPro" id="IPR037401">
    <property type="entry name" value="SnoaL-like"/>
</dbReference>
<dbReference type="EMBL" id="CAFBMO010000008">
    <property type="protein sequence ID" value="CAB4898241.1"/>
    <property type="molecule type" value="Genomic_DNA"/>
</dbReference>
<organism evidence="2">
    <name type="scientific">freshwater metagenome</name>
    <dbReference type="NCBI Taxonomy" id="449393"/>
    <lineage>
        <taxon>unclassified sequences</taxon>
        <taxon>metagenomes</taxon>
        <taxon>ecological metagenomes</taxon>
    </lineage>
</organism>
<name>A0A6J6I591_9ZZZZ</name>
<reference evidence="2" key="1">
    <citation type="submission" date="2020-05" db="EMBL/GenBank/DDBJ databases">
        <authorList>
            <person name="Chiriac C."/>
            <person name="Salcher M."/>
            <person name="Ghai R."/>
            <person name="Kavagutti S V."/>
        </authorList>
    </citation>
    <scope>NUCLEOTIDE SEQUENCE</scope>
</reference>
<feature type="domain" description="SnoaL-like" evidence="1">
    <location>
        <begin position="9"/>
        <end position="137"/>
    </location>
</feature>
<dbReference type="EMBL" id="CAEZVB010000023">
    <property type="protein sequence ID" value="CAB4619763.1"/>
    <property type="molecule type" value="Genomic_DNA"/>
</dbReference>
<protein>
    <submittedName>
        <fullName evidence="2">Unannotated protein</fullName>
    </submittedName>
</protein>
<evidence type="ECO:0000313" key="3">
    <source>
        <dbReference type="EMBL" id="CAB4670589.1"/>
    </source>
</evidence>
<dbReference type="SUPFAM" id="SSF54427">
    <property type="entry name" value="NTF2-like"/>
    <property type="match status" value="1"/>
</dbReference>
<evidence type="ECO:0000313" key="4">
    <source>
        <dbReference type="EMBL" id="CAB4898241.1"/>
    </source>
</evidence>
<evidence type="ECO:0000259" key="1">
    <source>
        <dbReference type="Pfam" id="PF13577"/>
    </source>
</evidence>
<evidence type="ECO:0000313" key="2">
    <source>
        <dbReference type="EMBL" id="CAB4619763.1"/>
    </source>
</evidence>
<accession>A0A6J6I591</accession>
<dbReference type="Gene3D" id="3.10.450.50">
    <property type="match status" value="1"/>
</dbReference>